<dbReference type="PROSITE" id="PS00893">
    <property type="entry name" value="NUDIX_BOX"/>
    <property type="match status" value="1"/>
</dbReference>
<dbReference type="OrthoDB" id="9810648at2"/>
<keyword evidence="21" id="KW-1185">Reference proteome</keyword>
<evidence type="ECO:0000313" key="21">
    <source>
        <dbReference type="Proteomes" id="UP000199058"/>
    </source>
</evidence>
<feature type="binding site" evidence="17">
    <location>
        <position position="120"/>
    </location>
    <ligand>
        <name>8-oxo-dGTP</name>
        <dbReference type="ChEBI" id="CHEBI:77896"/>
    </ligand>
</feature>
<evidence type="ECO:0000256" key="14">
    <source>
        <dbReference type="ARBA" id="ARBA00041592"/>
    </source>
</evidence>
<dbReference type="InterPro" id="IPR029119">
    <property type="entry name" value="MutY_C"/>
</dbReference>
<reference evidence="20 21" key="1">
    <citation type="submission" date="2016-10" db="EMBL/GenBank/DDBJ databases">
        <authorList>
            <person name="de Groot N.N."/>
        </authorList>
    </citation>
    <scope>NUCLEOTIDE SEQUENCE [LARGE SCALE GENOMIC DNA]</scope>
    <source>
        <strain evidence="20 21">DSM 18438</strain>
    </source>
</reference>
<dbReference type="InterPro" id="IPR036206">
    <property type="entry name" value="ThiamineP_synth_sf"/>
</dbReference>
<evidence type="ECO:0000256" key="3">
    <source>
        <dbReference type="ARBA" id="ARBA00022457"/>
    </source>
</evidence>
<dbReference type="PANTHER" id="PTHR47707:SF1">
    <property type="entry name" value="NUDIX HYDROLASE FAMILY PROTEIN"/>
    <property type="match status" value="1"/>
</dbReference>
<dbReference type="NCBIfam" id="NF006530">
    <property type="entry name" value="PRK08999.1"/>
    <property type="match status" value="1"/>
</dbReference>
<evidence type="ECO:0000256" key="15">
    <source>
        <dbReference type="ARBA" id="ARBA00041979"/>
    </source>
</evidence>
<feature type="binding site" evidence="18">
    <location>
        <position position="38"/>
    </location>
    <ligand>
        <name>Mg(2+)</name>
        <dbReference type="ChEBI" id="CHEBI:18420"/>
    </ligand>
</feature>
<comment type="catalytic activity">
    <reaction evidence="11">
        <text>8-oxo-GTP + H2O = 8-oxo-GMP + diphosphate + H(+)</text>
        <dbReference type="Rhea" id="RHEA:67616"/>
        <dbReference type="ChEBI" id="CHEBI:15377"/>
        <dbReference type="ChEBI" id="CHEBI:15378"/>
        <dbReference type="ChEBI" id="CHEBI:33019"/>
        <dbReference type="ChEBI" id="CHEBI:143553"/>
        <dbReference type="ChEBI" id="CHEBI:145694"/>
    </reaction>
</comment>
<evidence type="ECO:0000256" key="1">
    <source>
        <dbReference type="ARBA" id="ARBA00001946"/>
    </source>
</evidence>
<evidence type="ECO:0000256" key="18">
    <source>
        <dbReference type="PIRSR" id="PIRSR603561-2"/>
    </source>
</evidence>
<evidence type="ECO:0000256" key="7">
    <source>
        <dbReference type="ARBA" id="ARBA00022801"/>
    </source>
</evidence>
<dbReference type="NCBIfam" id="TIGR00586">
    <property type="entry name" value="mutt"/>
    <property type="match status" value="1"/>
</dbReference>
<dbReference type="InterPro" id="IPR013785">
    <property type="entry name" value="Aldolase_TIM"/>
</dbReference>
<dbReference type="PANTHER" id="PTHR47707">
    <property type="entry name" value="8-OXO-DGTP DIPHOSPHATASE"/>
    <property type="match status" value="1"/>
</dbReference>
<dbReference type="EC" id="3.6.1.55" evidence="12"/>
<dbReference type="InterPro" id="IPR000086">
    <property type="entry name" value="NUDIX_hydrolase_dom"/>
</dbReference>
<evidence type="ECO:0000256" key="12">
    <source>
        <dbReference type="ARBA" id="ARBA00038905"/>
    </source>
</evidence>
<feature type="binding site" evidence="17">
    <location>
        <position position="24"/>
    </location>
    <ligand>
        <name>8-oxo-dGTP</name>
        <dbReference type="ChEBI" id="CHEBI:77896"/>
    </ligand>
</feature>
<dbReference type="GO" id="GO:0006260">
    <property type="term" value="P:DNA replication"/>
    <property type="evidence" value="ECO:0007669"/>
    <property type="project" value="UniProtKB-KW"/>
</dbReference>
<keyword evidence="5 18" id="KW-0479">Metal-binding</keyword>
<evidence type="ECO:0000256" key="8">
    <source>
        <dbReference type="ARBA" id="ARBA00022842"/>
    </source>
</evidence>
<evidence type="ECO:0000256" key="9">
    <source>
        <dbReference type="ARBA" id="ARBA00023204"/>
    </source>
</evidence>
<evidence type="ECO:0000256" key="11">
    <source>
        <dbReference type="ARBA" id="ARBA00036904"/>
    </source>
</evidence>
<proteinExistence type="inferred from homology"/>
<dbReference type="GO" id="GO:0044715">
    <property type="term" value="F:8-oxo-dGDP phosphatase activity"/>
    <property type="evidence" value="ECO:0007669"/>
    <property type="project" value="TreeGrafter"/>
</dbReference>
<dbReference type="GO" id="GO:0035539">
    <property type="term" value="F:8-oxo-7,8-dihydrodeoxyguanosine triphosphate pyrophosphatase activity"/>
    <property type="evidence" value="ECO:0007669"/>
    <property type="project" value="UniProtKB-EC"/>
</dbReference>
<dbReference type="FunFam" id="3.90.79.10:FF:000014">
    <property type="entry name" value="8-oxo-dGTP diphosphatase MutT"/>
    <property type="match status" value="1"/>
</dbReference>
<dbReference type="InterPro" id="IPR047127">
    <property type="entry name" value="MutT-like"/>
</dbReference>
<dbReference type="Gene3D" id="3.90.79.10">
    <property type="entry name" value="Nucleoside Triphosphate Pyrophosphohydrolase"/>
    <property type="match status" value="1"/>
</dbReference>
<comment type="cofactor">
    <cofactor evidence="1 18">
        <name>Mg(2+)</name>
        <dbReference type="ChEBI" id="CHEBI:18420"/>
    </cofactor>
</comment>
<dbReference type="SUPFAM" id="SSF55811">
    <property type="entry name" value="Nudix"/>
    <property type="match status" value="1"/>
</dbReference>
<dbReference type="EMBL" id="FOLH01000002">
    <property type="protein sequence ID" value="SFC04792.1"/>
    <property type="molecule type" value="Genomic_DNA"/>
</dbReference>
<evidence type="ECO:0000256" key="5">
    <source>
        <dbReference type="ARBA" id="ARBA00022723"/>
    </source>
</evidence>
<dbReference type="STRING" id="1122252.SAMN05660443_1311"/>
<dbReference type="Pfam" id="PF02581">
    <property type="entry name" value="TMP-TENI"/>
    <property type="match status" value="1"/>
</dbReference>
<keyword evidence="9" id="KW-0234">DNA repair</keyword>
<dbReference type="GO" id="GO:0008413">
    <property type="term" value="F:8-oxo-7,8-dihydroguanosine triphosphate pyrophosphatase activity"/>
    <property type="evidence" value="ECO:0007669"/>
    <property type="project" value="InterPro"/>
</dbReference>
<comment type="similarity">
    <text evidence="2">Belongs to the Nudix hydrolase family.</text>
</comment>
<evidence type="ECO:0000256" key="16">
    <source>
        <dbReference type="ARBA" id="ARBA00042798"/>
    </source>
</evidence>
<dbReference type="InterPro" id="IPR003561">
    <property type="entry name" value="Mutator_MutT"/>
</dbReference>
<dbReference type="SUPFAM" id="SSF51391">
    <property type="entry name" value="Thiamin phosphate synthase"/>
    <property type="match status" value="1"/>
</dbReference>
<gene>
    <name evidence="20" type="ORF">SAMN05660443_1311</name>
</gene>
<dbReference type="Proteomes" id="UP000199058">
    <property type="component" value="Unassembled WGS sequence"/>
</dbReference>
<dbReference type="CDD" id="cd00564">
    <property type="entry name" value="TMP_TenI"/>
    <property type="match status" value="1"/>
</dbReference>
<evidence type="ECO:0000256" key="13">
    <source>
        <dbReference type="ARBA" id="ARBA00040794"/>
    </source>
</evidence>
<dbReference type="PROSITE" id="PS51462">
    <property type="entry name" value="NUDIX"/>
    <property type="match status" value="1"/>
</dbReference>
<dbReference type="AlphaFoldDB" id="A0A1I1G0G4"/>
<evidence type="ECO:0000256" key="10">
    <source>
        <dbReference type="ARBA" id="ARBA00035861"/>
    </source>
</evidence>
<dbReference type="GO" id="GO:0044716">
    <property type="term" value="F:8-oxo-GDP phosphatase activity"/>
    <property type="evidence" value="ECO:0007669"/>
    <property type="project" value="TreeGrafter"/>
</dbReference>
<keyword evidence="6" id="KW-0227">DNA damage</keyword>
<dbReference type="CDD" id="cd03425">
    <property type="entry name" value="NUDIX_MutT_NudA_like"/>
    <property type="match status" value="1"/>
</dbReference>
<dbReference type="GO" id="GO:0006281">
    <property type="term" value="P:DNA repair"/>
    <property type="evidence" value="ECO:0007669"/>
    <property type="project" value="UniProtKB-KW"/>
</dbReference>
<feature type="domain" description="Nudix hydrolase" evidence="19">
    <location>
        <begin position="3"/>
        <end position="130"/>
    </location>
</feature>
<accession>A0A1I1G0G4</accession>
<evidence type="ECO:0000256" key="6">
    <source>
        <dbReference type="ARBA" id="ARBA00022763"/>
    </source>
</evidence>
<dbReference type="InterPro" id="IPR015797">
    <property type="entry name" value="NUDIX_hydrolase-like_dom_sf"/>
</dbReference>
<comment type="catalytic activity">
    <reaction evidence="10">
        <text>8-oxo-dGTP + H2O = 8-oxo-dGMP + diphosphate + H(+)</text>
        <dbReference type="Rhea" id="RHEA:31575"/>
        <dbReference type="ChEBI" id="CHEBI:15377"/>
        <dbReference type="ChEBI" id="CHEBI:15378"/>
        <dbReference type="ChEBI" id="CHEBI:33019"/>
        <dbReference type="ChEBI" id="CHEBI:63224"/>
        <dbReference type="ChEBI" id="CHEBI:77896"/>
        <dbReference type="EC" id="3.6.1.55"/>
    </reaction>
</comment>
<keyword evidence="8 18" id="KW-0460">Magnesium</keyword>
<evidence type="ECO:0000256" key="17">
    <source>
        <dbReference type="PIRSR" id="PIRSR603561-1"/>
    </source>
</evidence>
<dbReference type="Pfam" id="PF14815">
    <property type="entry name" value="NUDIX_4"/>
    <property type="match status" value="1"/>
</dbReference>
<protein>
    <recommendedName>
        <fullName evidence="13">8-oxo-dGTP diphosphatase</fullName>
        <ecNumber evidence="12">3.6.1.55</ecNumber>
    </recommendedName>
    <alternativeName>
        <fullName evidence="16">7,8-dihydro-8-oxoguanine-triphosphatase</fullName>
    </alternativeName>
    <alternativeName>
        <fullName evidence="15">Mutator protein MutT</fullName>
    </alternativeName>
    <alternativeName>
        <fullName evidence="14">dGTP pyrophosphohydrolase</fullName>
    </alternativeName>
</protein>
<evidence type="ECO:0000313" key="20">
    <source>
        <dbReference type="EMBL" id="SFC04792.1"/>
    </source>
</evidence>
<evidence type="ECO:0000256" key="4">
    <source>
        <dbReference type="ARBA" id="ARBA00022705"/>
    </source>
</evidence>
<evidence type="ECO:0000259" key="19">
    <source>
        <dbReference type="PROSITE" id="PS51462"/>
    </source>
</evidence>
<dbReference type="InterPro" id="IPR022998">
    <property type="entry name" value="ThiamineP_synth_TenI"/>
</dbReference>
<dbReference type="GO" id="GO:0009228">
    <property type="term" value="P:thiamine biosynthetic process"/>
    <property type="evidence" value="ECO:0007669"/>
    <property type="project" value="UniProtKB-KW"/>
</dbReference>
<dbReference type="RefSeq" id="WP_091960914.1">
    <property type="nucleotide sequence ID" value="NZ_FOLH01000002.1"/>
</dbReference>
<keyword evidence="4" id="KW-0235">DNA replication</keyword>
<keyword evidence="7" id="KW-0378">Hydrolase</keyword>
<name>A0A1I1G0G4_9GAMM</name>
<dbReference type="InterPro" id="IPR020084">
    <property type="entry name" value="NUDIX_hydrolase_CS"/>
</dbReference>
<dbReference type="Gene3D" id="3.20.20.70">
    <property type="entry name" value="Aldolase class I"/>
    <property type="match status" value="1"/>
</dbReference>
<dbReference type="GO" id="GO:0046872">
    <property type="term" value="F:metal ion binding"/>
    <property type="evidence" value="ECO:0007669"/>
    <property type="project" value="UniProtKB-KW"/>
</dbReference>
<feature type="binding site" evidence="17">
    <location>
        <begin position="35"/>
        <end position="38"/>
    </location>
    <ligand>
        <name>8-oxo-dGTP</name>
        <dbReference type="ChEBI" id="CHEBI:77896"/>
    </ligand>
</feature>
<evidence type="ECO:0000256" key="2">
    <source>
        <dbReference type="ARBA" id="ARBA00005582"/>
    </source>
</evidence>
<feature type="binding site" evidence="18">
    <location>
        <position position="58"/>
    </location>
    <ligand>
        <name>Mg(2+)</name>
        <dbReference type="ChEBI" id="CHEBI:18420"/>
    </ligand>
</feature>
<sequence>MPHPVLVAAAAIINDQQEVLISKRPHDVDQGGLWEFPGGKLAPYETGYQALKREIHEELGITLTRARPLLRINHAYPHKKILLDVWKVESFQGEPWGREGQPVRWVKLDELVNYSFPDANKPIIQALTLPDEYVITGDCNDPDHALERLQELLTAGAKLIQLRQPTLSEEDFCLLAERFQEACQAAGARLLLNAAPELLKKVDAAGIHLTGQRLMALKERPVGQDKLLAASCHDPASIRQAVKLDADFITLSPVLPTTTHPEAAPLGWQRFKELVEYEAKMPVFALGGMRPSDRQRIFALGGQGVAGISHFWDKDSRHPD</sequence>
<organism evidence="20 21">
    <name type="scientific">Marinospirillum celere</name>
    <dbReference type="NCBI Taxonomy" id="1122252"/>
    <lineage>
        <taxon>Bacteria</taxon>
        <taxon>Pseudomonadati</taxon>
        <taxon>Pseudomonadota</taxon>
        <taxon>Gammaproteobacteria</taxon>
        <taxon>Oceanospirillales</taxon>
        <taxon>Oceanospirillaceae</taxon>
        <taxon>Marinospirillum</taxon>
    </lineage>
</organism>
<keyword evidence="3" id="KW-0515">Mutator protein</keyword>